<dbReference type="EMBL" id="CADCWP010000004">
    <property type="protein sequence ID" value="CAA9553661.1"/>
    <property type="molecule type" value="Genomic_DNA"/>
</dbReference>
<name>A0A6J4UL83_9DEIN</name>
<organism evidence="1">
    <name type="scientific">uncultured Truepera sp</name>
    <dbReference type="NCBI Taxonomy" id="543023"/>
    <lineage>
        <taxon>Bacteria</taxon>
        <taxon>Thermotogati</taxon>
        <taxon>Deinococcota</taxon>
        <taxon>Deinococci</taxon>
        <taxon>Trueperales</taxon>
        <taxon>Trueperaceae</taxon>
        <taxon>Truepera</taxon>
        <taxon>environmental samples</taxon>
    </lineage>
</organism>
<gene>
    <name evidence="1" type="ORF">AVDCRST_MAG86-32</name>
</gene>
<proteinExistence type="predicted"/>
<dbReference type="AlphaFoldDB" id="A0A6J4UL83"/>
<protein>
    <submittedName>
        <fullName evidence="1">Uncharacterized protein</fullName>
    </submittedName>
</protein>
<reference evidence="1" key="1">
    <citation type="submission" date="2020-02" db="EMBL/GenBank/DDBJ databases">
        <authorList>
            <person name="Meier V. D."/>
        </authorList>
    </citation>
    <scope>NUCLEOTIDE SEQUENCE</scope>
    <source>
        <strain evidence="1">AVDCRST_MAG86</strain>
    </source>
</reference>
<sequence>MILWERQSGLRQTAPSLTVTDSAAQGKDAAAPLDLTRLCGLGFALPRFGGDQKNDQTQYTEKRCAA</sequence>
<evidence type="ECO:0000313" key="1">
    <source>
        <dbReference type="EMBL" id="CAA9553661.1"/>
    </source>
</evidence>
<accession>A0A6J4UL83</accession>